<evidence type="ECO:0000313" key="4">
    <source>
        <dbReference type="Proteomes" id="UP000585474"/>
    </source>
</evidence>
<accession>A0A7J0HEI2</accession>
<organism evidence="3 4">
    <name type="scientific">Actinidia rufa</name>
    <dbReference type="NCBI Taxonomy" id="165716"/>
    <lineage>
        <taxon>Eukaryota</taxon>
        <taxon>Viridiplantae</taxon>
        <taxon>Streptophyta</taxon>
        <taxon>Embryophyta</taxon>
        <taxon>Tracheophyta</taxon>
        <taxon>Spermatophyta</taxon>
        <taxon>Magnoliopsida</taxon>
        <taxon>eudicotyledons</taxon>
        <taxon>Gunneridae</taxon>
        <taxon>Pentapetalae</taxon>
        <taxon>asterids</taxon>
        <taxon>Ericales</taxon>
        <taxon>Actinidiaceae</taxon>
        <taxon>Actinidia</taxon>
    </lineage>
</organism>
<proteinExistence type="predicted"/>
<dbReference type="InterPro" id="IPR012677">
    <property type="entry name" value="Nucleotide-bd_a/b_plait_sf"/>
</dbReference>
<feature type="domain" description="RRM" evidence="2">
    <location>
        <begin position="11"/>
        <end position="105"/>
    </location>
</feature>
<keyword evidence="1" id="KW-0694">RNA-binding</keyword>
<reference evidence="3 4" key="1">
    <citation type="submission" date="2019-07" db="EMBL/GenBank/DDBJ databases">
        <title>De Novo Assembly of kiwifruit Actinidia rufa.</title>
        <authorList>
            <person name="Sugita-Konishi S."/>
            <person name="Sato K."/>
            <person name="Mori E."/>
            <person name="Abe Y."/>
            <person name="Kisaki G."/>
            <person name="Hamano K."/>
            <person name="Suezawa K."/>
            <person name="Otani M."/>
            <person name="Fukuda T."/>
            <person name="Manabe T."/>
            <person name="Gomi K."/>
            <person name="Tabuchi M."/>
            <person name="Akimitsu K."/>
            <person name="Kataoka I."/>
        </authorList>
    </citation>
    <scope>NUCLEOTIDE SEQUENCE [LARGE SCALE GENOMIC DNA]</scope>
    <source>
        <strain evidence="4">cv. Fuchu</strain>
    </source>
</reference>
<dbReference type="Gene3D" id="3.30.70.330">
    <property type="match status" value="1"/>
</dbReference>
<evidence type="ECO:0000259" key="2">
    <source>
        <dbReference type="PROSITE" id="PS50102"/>
    </source>
</evidence>
<dbReference type="EMBL" id="BJWL01000029">
    <property type="protein sequence ID" value="GFZ21516.1"/>
    <property type="molecule type" value="Genomic_DNA"/>
</dbReference>
<protein>
    <recommendedName>
        <fullName evidence="2">RRM domain-containing protein</fullName>
    </recommendedName>
</protein>
<dbReference type="GO" id="GO:0003723">
    <property type="term" value="F:RNA binding"/>
    <property type="evidence" value="ECO:0007669"/>
    <property type="project" value="UniProtKB-UniRule"/>
</dbReference>
<dbReference type="Pfam" id="PF00076">
    <property type="entry name" value="RRM_1"/>
    <property type="match status" value="1"/>
</dbReference>
<dbReference type="SUPFAM" id="SSF54928">
    <property type="entry name" value="RNA-binding domain, RBD"/>
    <property type="match status" value="1"/>
</dbReference>
<dbReference type="AlphaFoldDB" id="A0A7J0HEI2"/>
<name>A0A7J0HEI2_9ERIC</name>
<dbReference type="SMART" id="SM00360">
    <property type="entry name" value="RRM"/>
    <property type="match status" value="1"/>
</dbReference>
<sequence>MDKDDVFRRSITVFIDNLPQGIWKVWLYNFFSRFGKIQSVYVFNKKSKATGNQFGFLRFGSPLDALRAVKEAYGGYRVVLTFKDPEERDTMYNGGKMFVVKRMVRGIVRVGKYQIKSVLKIGMAQLLWHSPSFVEPSTFSEIVMDLINKVLELDNNGSLTKIRVMEEQLVVNTVLRTDCACPGCQVEASSLHKPLDDSSMQSLTKRDNGGDVRSKVPLIEEVAEFVNSLMEAVPSLLGPNPTMADKSSCMVKINSMQLVPYTGLSASSSLLGARAMAAAAFSVSTKEIINRNKIFLSESKAAWLDQLVLARLLLSELQFLIHLLLHHTPVWDCWVAMLRWCGVSWASPASLVSLFHWWSVWLWQPRVKVLWAPIPLVVVRAVWNVRNQKVFDNKSVDWLKATELIIAHVTFWVSSSKDGRDLTMDDIIFRMISMASAE</sequence>
<dbReference type="Proteomes" id="UP000585474">
    <property type="component" value="Unassembled WGS sequence"/>
</dbReference>
<dbReference type="InterPro" id="IPR035979">
    <property type="entry name" value="RBD_domain_sf"/>
</dbReference>
<evidence type="ECO:0000313" key="3">
    <source>
        <dbReference type="EMBL" id="GFZ21516.1"/>
    </source>
</evidence>
<gene>
    <name evidence="3" type="ORF">Acr_29g0006780</name>
</gene>
<dbReference type="InterPro" id="IPR000504">
    <property type="entry name" value="RRM_dom"/>
</dbReference>
<dbReference type="PROSITE" id="PS50102">
    <property type="entry name" value="RRM"/>
    <property type="match status" value="1"/>
</dbReference>
<keyword evidence="4" id="KW-1185">Reference proteome</keyword>
<comment type="caution">
    <text evidence="3">The sequence shown here is derived from an EMBL/GenBank/DDBJ whole genome shotgun (WGS) entry which is preliminary data.</text>
</comment>
<dbReference type="CDD" id="cd00590">
    <property type="entry name" value="RRM_SF"/>
    <property type="match status" value="1"/>
</dbReference>
<evidence type="ECO:0000256" key="1">
    <source>
        <dbReference type="PROSITE-ProRule" id="PRU00176"/>
    </source>
</evidence>